<evidence type="ECO:0008006" key="2">
    <source>
        <dbReference type="Google" id="ProtNLM"/>
    </source>
</evidence>
<dbReference type="EMBL" id="UINC01143855">
    <property type="protein sequence ID" value="SVD33020.1"/>
    <property type="molecule type" value="Genomic_DNA"/>
</dbReference>
<accession>A0A382UFK2</accession>
<organism evidence="1">
    <name type="scientific">marine metagenome</name>
    <dbReference type="NCBI Taxonomy" id="408172"/>
    <lineage>
        <taxon>unclassified sequences</taxon>
        <taxon>metagenomes</taxon>
        <taxon>ecological metagenomes</taxon>
    </lineage>
</organism>
<proteinExistence type="predicted"/>
<protein>
    <recommendedName>
        <fullName evidence="2">Methyltransferase type 11 domain-containing protein</fullName>
    </recommendedName>
</protein>
<evidence type="ECO:0000313" key="1">
    <source>
        <dbReference type="EMBL" id="SVD33020.1"/>
    </source>
</evidence>
<sequence>MHLNLLDSEKFLINLVLQRTEPLGILNCKYATSKWRKDGDLSEIKKLIKNKSFLKNYLSLLLGNLEKEINELEKFCFGETINSLVSIGPGNGLLELLFIKKYIIKKILLVDIESSETHDYGFRENSSGYALLDETKKFFINNHINEKSIFLCNPKLKKIPNFSFDTLISTYSMGFHYPCNSYFEFIINNSNKGSIIILDIKRGVSDK</sequence>
<dbReference type="AlphaFoldDB" id="A0A382UFK2"/>
<name>A0A382UFK2_9ZZZZ</name>
<gene>
    <name evidence="1" type="ORF">METZ01_LOCUS385874</name>
</gene>
<feature type="non-terminal residue" evidence="1">
    <location>
        <position position="207"/>
    </location>
</feature>
<reference evidence="1" key="1">
    <citation type="submission" date="2018-05" db="EMBL/GenBank/DDBJ databases">
        <authorList>
            <person name="Lanie J.A."/>
            <person name="Ng W.-L."/>
            <person name="Kazmierczak K.M."/>
            <person name="Andrzejewski T.M."/>
            <person name="Davidsen T.M."/>
            <person name="Wayne K.J."/>
            <person name="Tettelin H."/>
            <person name="Glass J.I."/>
            <person name="Rusch D."/>
            <person name="Podicherti R."/>
            <person name="Tsui H.-C.T."/>
            <person name="Winkler M.E."/>
        </authorList>
    </citation>
    <scope>NUCLEOTIDE SEQUENCE</scope>
</reference>